<name>A0AAW0XAI6_CHEQU</name>
<evidence type="ECO:0000313" key="3">
    <source>
        <dbReference type="Proteomes" id="UP001445076"/>
    </source>
</evidence>
<feature type="compositionally biased region" description="Polar residues" evidence="1">
    <location>
        <begin position="97"/>
        <end position="107"/>
    </location>
</feature>
<organism evidence="2 3">
    <name type="scientific">Cherax quadricarinatus</name>
    <name type="common">Australian red claw crayfish</name>
    <dbReference type="NCBI Taxonomy" id="27406"/>
    <lineage>
        <taxon>Eukaryota</taxon>
        <taxon>Metazoa</taxon>
        <taxon>Ecdysozoa</taxon>
        <taxon>Arthropoda</taxon>
        <taxon>Crustacea</taxon>
        <taxon>Multicrustacea</taxon>
        <taxon>Malacostraca</taxon>
        <taxon>Eumalacostraca</taxon>
        <taxon>Eucarida</taxon>
        <taxon>Decapoda</taxon>
        <taxon>Pleocyemata</taxon>
        <taxon>Astacidea</taxon>
        <taxon>Parastacoidea</taxon>
        <taxon>Parastacidae</taxon>
        <taxon>Cherax</taxon>
    </lineage>
</organism>
<feature type="compositionally biased region" description="Low complexity" evidence="1">
    <location>
        <begin position="73"/>
        <end position="96"/>
    </location>
</feature>
<accession>A0AAW0XAI6</accession>
<dbReference type="EMBL" id="JARKIK010000043">
    <property type="protein sequence ID" value="KAK8736660.1"/>
    <property type="molecule type" value="Genomic_DNA"/>
</dbReference>
<proteinExistence type="predicted"/>
<dbReference type="AlphaFoldDB" id="A0AAW0XAI6"/>
<evidence type="ECO:0000313" key="2">
    <source>
        <dbReference type="EMBL" id="KAK8736660.1"/>
    </source>
</evidence>
<protein>
    <submittedName>
        <fullName evidence="2">Uncharacterized protein</fullName>
    </submittedName>
</protein>
<dbReference type="Proteomes" id="UP001445076">
    <property type="component" value="Unassembled WGS sequence"/>
</dbReference>
<reference evidence="2 3" key="1">
    <citation type="journal article" date="2024" name="BMC Genomics">
        <title>Genome assembly of redclaw crayfish (Cherax quadricarinatus) provides insights into its immune adaptation and hypoxia tolerance.</title>
        <authorList>
            <person name="Liu Z."/>
            <person name="Zheng J."/>
            <person name="Li H."/>
            <person name="Fang K."/>
            <person name="Wang S."/>
            <person name="He J."/>
            <person name="Zhou D."/>
            <person name="Weng S."/>
            <person name="Chi M."/>
            <person name="Gu Z."/>
            <person name="He J."/>
            <person name="Li F."/>
            <person name="Wang M."/>
        </authorList>
    </citation>
    <scope>NUCLEOTIDE SEQUENCE [LARGE SCALE GENOMIC DNA]</scope>
    <source>
        <strain evidence="2">ZL_2023a</strain>
    </source>
</reference>
<sequence length="118" mass="12260">MDPHDAERRRQKALRLLSARLNQDKSGGEGGGAWPTLDDSPGSRTQSPLPSSHPPTHTTPLPPKSGKTVTIALPPESLELPSTPLAVPVSSSSSSSGTNSEVATATLVTIEKESTPNT</sequence>
<gene>
    <name evidence="2" type="ORF">OTU49_004577</name>
</gene>
<comment type="caution">
    <text evidence="2">The sequence shown here is derived from an EMBL/GenBank/DDBJ whole genome shotgun (WGS) entry which is preliminary data.</text>
</comment>
<feature type="region of interest" description="Disordered" evidence="1">
    <location>
        <begin position="1"/>
        <end position="118"/>
    </location>
</feature>
<evidence type="ECO:0000256" key="1">
    <source>
        <dbReference type="SAM" id="MobiDB-lite"/>
    </source>
</evidence>
<keyword evidence="3" id="KW-1185">Reference proteome</keyword>
<feature type="compositionally biased region" description="Low complexity" evidence="1">
    <location>
        <begin position="47"/>
        <end position="59"/>
    </location>
</feature>